<keyword evidence="3" id="KW-1185">Reference proteome</keyword>
<comment type="caution">
    <text evidence="2">The sequence shown here is derived from an EMBL/GenBank/DDBJ whole genome shotgun (WGS) entry which is preliminary data.</text>
</comment>
<name>A0AAV5DXN6_ELECO</name>
<reference evidence="2" key="1">
    <citation type="journal article" date="2018" name="DNA Res.">
        <title>Multiple hybrid de novo genome assembly of finger millet, an orphan allotetraploid crop.</title>
        <authorList>
            <person name="Hatakeyama M."/>
            <person name="Aluri S."/>
            <person name="Balachadran M.T."/>
            <person name="Sivarajan S.R."/>
            <person name="Patrignani A."/>
            <person name="Gruter S."/>
            <person name="Poveda L."/>
            <person name="Shimizu-Inatsugi R."/>
            <person name="Baeten J."/>
            <person name="Francoijs K.J."/>
            <person name="Nataraja K.N."/>
            <person name="Reddy Y.A.N."/>
            <person name="Phadnis S."/>
            <person name="Ravikumar R.L."/>
            <person name="Schlapbach R."/>
            <person name="Sreeman S.M."/>
            <person name="Shimizu K.K."/>
        </authorList>
    </citation>
    <scope>NUCLEOTIDE SEQUENCE</scope>
</reference>
<reference evidence="2" key="2">
    <citation type="submission" date="2021-12" db="EMBL/GenBank/DDBJ databases">
        <title>Resequencing data analysis of finger millet.</title>
        <authorList>
            <person name="Hatakeyama M."/>
            <person name="Aluri S."/>
            <person name="Balachadran M.T."/>
            <person name="Sivarajan S.R."/>
            <person name="Poveda L."/>
            <person name="Shimizu-Inatsugi R."/>
            <person name="Schlapbach R."/>
            <person name="Sreeman S.M."/>
            <person name="Shimizu K.K."/>
        </authorList>
    </citation>
    <scope>NUCLEOTIDE SEQUENCE</scope>
</reference>
<evidence type="ECO:0000313" key="2">
    <source>
        <dbReference type="EMBL" id="GJN15778.1"/>
    </source>
</evidence>
<feature type="region of interest" description="Disordered" evidence="1">
    <location>
        <begin position="1"/>
        <end position="225"/>
    </location>
</feature>
<gene>
    <name evidence="2" type="primary">gb02718</name>
    <name evidence="2" type="ORF">PR202_gb02718</name>
</gene>
<feature type="compositionally biased region" description="Low complexity" evidence="1">
    <location>
        <begin position="150"/>
        <end position="165"/>
    </location>
</feature>
<sequence>MEGRASSDGQASEAREAGETMSSSYCRCSSPHSTTGPSFSISDSRGDRGTTPSWGRDPPAIAAAREGPLPSARRVDPCSLARRLHQRPMRPSSEATADSPLQDLDLDRRGTVTESEGRRLESSRRPSALLRTRARWRTSARERGRRATRARGPAAPQDPGTAAPHEPTPGAAPPEPTPELAPSPTSPDRPRGGANGCRVPVGGGGLVSSPDRRGAPRWPARAPKW</sequence>
<dbReference type="Proteomes" id="UP001054889">
    <property type="component" value="Unassembled WGS sequence"/>
</dbReference>
<proteinExistence type="predicted"/>
<feature type="compositionally biased region" description="Basic residues" evidence="1">
    <location>
        <begin position="132"/>
        <end position="149"/>
    </location>
</feature>
<feature type="compositionally biased region" description="Low complexity" evidence="1">
    <location>
        <begin position="216"/>
        <end position="225"/>
    </location>
</feature>
<organism evidence="2 3">
    <name type="scientific">Eleusine coracana subsp. coracana</name>
    <dbReference type="NCBI Taxonomy" id="191504"/>
    <lineage>
        <taxon>Eukaryota</taxon>
        <taxon>Viridiplantae</taxon>
        <taxon>Streptophyta</taxon>
        <taxon>Embryophyta</taxon>
        <taxon>Tracheophyta</taxon>
        <taxon>Spermatophyta</taxon>
        <taxon>Magnoliopsida</taxon>
        <taxon>Liliopsida</taxon>
        <taxon>Poales</taxon>
        <taxon>Poaceae</taxon>
        <taxon>PACMAD clade</taxon>
        <taxon>Chloridoideae</taxon>
        <taxon>Cynodonteae</taxon>
        <taxon>Eleusininae</taxon>
        <taxon>Eleusine</taxon>
    </lineage>
</organism>
<accession>A0AAV5DXN6</accession>
<evidence type="ECO:0000256" key="1">
    <source>
        <dbReference type="SAM" id="MobiDB-lite"/>
    </source>
</evidence>
<feature type="compositionally biased region" description="Low complexity" evidence="1">
    <location>
        <begin position="22"/>
        <end position="33"/>
    </location>
</feature>
<protein>
    <submittedName>
        <fullName evidence="2">Uncharacterized protein</fullName>
    </submittedName>
</protein>
<dbReference type="EMBL" id="BQKI01000072">
    <property type="protein sequence ID" value="GJN15778.1"/>
    <property type="molecule type" value="Genomic_DNA"/>
</dbReference>
<feature type="compositionally biased region" description="Basic and acidic residues" evidence="1">
    <location>
        <begin position="105"/>
        <end position="124"/>
    </location>
</feature>
<feature type="compositionally biased region" description="Polar residues" evidence="1">
    <location>
        <begin position="34"/>
        <end position="43"/>
    </location>
</feature>
<dbReference type="AlphaFoldDB" id="A0AAV5DXN6"/>
<feature type="compositionally biased region" description="Pro residues" evidence="1">
    <location>
        <begin position="166"/>
        <end position="187"/>
    </location>
</feature>
<evidence type="ECO:0000313" key="3">
    <source>
        <dbReference type="Proteomes" id="UP001054889"/>
    </source>
</evidence>